<organism evidence="1 2">
    <name type="scientific">Notoacmeibacter marinus</name>
    <dbReference type="NCBI Taxonomy" id="1876515"/>
    <lineage>
        <taxon>Bacteria</taxon>
        <taxon>Pseudomonadati</taxon>
        <taxon>Pseudomonadota</taxon>
        <taxon>Alphaproteobacteria</taxon>
        <taxon>Hyphomicrobiales</taxon>
        <taxon>Notoacmeibacteraceae</taxon>
        <taxon>Notoacmeibacter</taxon>
    </lineage>
</organism>
<sequence>MLAVWITYLQLLFIQFRAGRRSSILITRAAGKGMRSRCLVTNMSAQPLYVTSLIGTLHIAERQIELSLTDLRDLPEDLGQDPRSKMAQGSLNTGEFLDIGHFDDIVSAMLEANDEEGIDVDHVDQLDLTVVALYAPESLPVGASRRFRFDRQIAKGPKVMPLNVRTDQIRSKRRRRELLAKVRAHT</sequence>
<accession>A0A231UY97</accession>
<evidence type="ECO:0000313" key="2">
    <source>
        <dbReference type="Proteomes" id="UP000215405"/>
    </source>
</evidence>
<comment type="caution">
    <text evidence="1">The sequence shown here is derived from an EMBL/GenBank/DDBJ whole genome shotgun (WGS) entry which is preliminary data.</text>
</comment>
<protein>
    <submittedName>
        <fullName evidence="1">Uncharacterized protein</fullName>
    </submittedName>
</protein>
<dbReference type="AlphaFoldDB" id="A0A231UY97"/>
<keyword evidence="2" id="KW-1185">Reference proteome</keyword>
<proteinExistence type="predicted"/>
<gene>
    <name evidence="1" type="ORF">B7H23_10505</name>
</gene>
<dbReference type="EMBL" id="NBYO01000002">
    <property type="protein sequence ID" value="OXT00918.1"/>
    <property type="molecule type" value="Genomic_DNA"/>
</dbReference>
<name>A0A231UY97_9HYPH</name>
<evidence type="ECO:0000313" key="1">
    <source>
        <dbReference type="EMBL" id="OXT00918.1"/>
    </source>
</evidence>
<reference evidence="2" key="1">
    <citation type="journal article" date="2017" name="Int. J. Syst. Evol. Microbiol.">
        <title>Notoacmeibacter marinus gen. nov., sp. nov., isolated from the gut of a limpet and proposal of Notoacmeibacteraceae fam. nov. in the order Rhizobiales of the class Alphaproteobacteria.</title>
        <authorList>
            <person name="Huang Z."/>
            <person name="Guo F."/>
            <person name="Lai Q."/>
        </authorList>
    </citation>
    <scope>NUCLEOTIDE SEQUENCE [LARGE SCALE GENOMIC DNA]</scope>
    <source>
        <strain evidence="2">XMTR2A4</strain>
    </source>
</reference>
<dbReference type="Proteomes" id="UP000215405">
    <property type="component" value="Unassembled WGS sequence"/>
</dbReference>